<dbReference type="InterPro" id="IPR000719">
    <property type="entry name" value="Prot_kinase_dom"/>
</dbReference>
<feature type="region of interest" description="Disordered" evidence="10">
    <location>
        <begin position="252"/>
        <end position="276"/>
    </location>
</feature>
<dbReference type="Pfam" id="PF23472">
    <property type="entry name" value="LysM2_CERK1_LYK3_4_5"/>
    <property type="match status" value="1"/>
</dbReference>
<dbReference type="InterPro" id="IPR056561">
    <property type="entry name" value="NFP_LYK_LysM1"/>
</dbReference>
<dbReference type="Gene3D" id="1.10.510.10">
    <property type="entry name" value="Transferase(Phosphotransferase) domain 1"/>
    <property type="match status" value="1"/>
</dbReference>
<dbReference type="SMART" id="SM00220">
    <property type="entry name" value="S_TKc"/>
    <property type="match status" value="1"/>
</dbReference>
<organism evidence="15 16">
    <name type="scientific">Amborella trichopoda</name>
    <dbReference type="NCBI Taxonomy" id="13333"/>
    <lineage>
        <taxon>Eukaryota</taxon>
        <taxon>Viridiplantae</taxon>
        <taxon>Streptophyta</taxon>
        <taxon>Embryophyta</taxon>
        <taxon>Tracheophyta</taxon>
        <taxon>Spermatophyta</taxon>
        <taxon>Magnoliopsida</taxon>
        <taxon>Amborellales</taxon>
        <taxon>Amborellaceae</taxon>
        <taxon>Amborella</taxon>
    </lineage>
</organism>
<evidence type="ECO:0000313" key="15">
    <source>
        <dbReference type="EMBL" id="ERN11443.1"/>
    </source>
</evidence>
<dbReference type="InterPro" id="IPR052611">
    <property type="entry name" value="Plant_RLK_LysM"/>
</dbReference>
<dbReference type="Proteomes" id="UP000017836">
    <property type="component" value="Unassembled WGS sequence"/>
</dbReference>
<dbReference type="InterPro" id="IPR056563">
    <property type="entry name" value="LysM3_LYK4_5"/>
</dbReference>
<keyword evidence="2" id="KW-1003">Cell membrane</keyword>
<dbReference type="PROSITE" id="PS51782">
    <property type="entry name" value="LYSM"/>
    <property type="match status" value="1"/>
</dbReference>
<evidence type="ECO:0000259" key="14">
    <source>
        <dbReference type="PROSITE" id="PS51782"/>
    </source>
</evidence>
<dbReference type="InterPro" id="IPR036779">
    <property type="entry name" value="LysM_dom_sf"/>
</dbReference>
<dbReference type="EMBL" id="KI392687">
    <property type="protein sequence ID" value="ERN11443.1"/>
    <property type="molecule type" value="Genomic_DNA"/>
</dbReference>
<dbReference type="CDD" id="cd00118">
    <property type="entry name" value="LysM"/>
    <property type="match status" value="1"/>
</dbReference>
<dbReference type="eggNOG" id="ENOG502QSFN">
    <property type="taxonomic scope" value="Eukaryota"/>
</dbReference>
<feature type="domain" description="LysM" evidence="14">
    <location>
        <begin position="200"/>
        <end position="244"/>
    </location>
</feature>
<dbReference type="AlphaFoldDB" id="W1PTR1"/>
<dbReference type="Gramene" id="ERN11443">
    <property type="protein sequence ID" value="ERN11443"/>
    <property type="gene ID" value="AMTR_s00022p00063350"/>
</dbReference>
<evidence type="ECO:0000256" key="8">
    <source>
        <dbReference type="ARBA" id="ARBA00023136"/>
    </source>
</evidence>
<proteinExistence type="predicted"/>
<dbReference type="OrthoDB" id="4062651at2759"/>
<name>W1PTR1_AMBTC</name>
<evidence type="ECO:0000256" key="10">
    <source>
        <dbReference type="SAM" id="MobiDB-lite"/>
    </source>
</evidence>
<dbReference type="FunFam" id="1.10.510.10:FF:000468">
    <property type="entry name" value="PTI1-like tyrosine-protein kinase 3"/>
    <property type="match status" value="1"/>
</dbReference>
<dbReference type="PANTHER" id="PTHR45927">
    <property type="entry name" value="LYSM-DOMAIN RECEPTOR-LIKE KINASE-RELATED"/>
    <property type="match status" value="1"/>
</dbReference>
<dbReference type="PROSITE" id="PS50011">
    <property type="entry name" value="PROTEIN_KINASE_DOM"/>
    <property type="match status" value="1"/>
</dbReference>
<evidence type="ECO:0000256" key="6">
    <source>
        <dbReference type="ARBA" id="ARBA00022840"/>
    </source>
</evidence>
<dbReference type="GO" id="GO:0005524">
    <property type="term" value="F:ATP binding"/>
    <property type="evidence" value="ECO:0007669"/>
    <property type="project" value="UniProtKB-KW"/>
</dbReference>
<feature type="compositionally biased region" description="Pro residues" evidence="10">
    <location>
        <begin position="257"/>
        <end position="274"/>
    </location>
</feature>
<dbReference type="Pfam" id="PF23473">
    <property type="entry name" value="LysM3_LYK4_5"/>
    <property type="match status" value="1"/>
</dbReference>
<gene>
    <name evidence="15" type="ORF">AMTR_s00022p00063350</name>
</gene>
<evidence type="ECO:0000259" key="13">
    <source>
        <dbReference type="PROSITE" id="PS50011"/>
    </source>
</evidence>
<dbReference type="GO" id="GO:0005886">
    <property type="term" value="C:plasma membrane"/>
    <property type="evidence" value="ECO:0007669"/>
    <property type="project" value="UniProtKB-SubCell"/>
</dbReference>
<evidence type="ECO:0000256" key="3">
    <source>
        <dbReference type="ARBA" id="ARBA00022692"/>
    </source>
</evidence>
<dbReference type="OMA" id="RHVEGTQ"/>
<evidence type="ECO:0000256" key="5">
    <source>
        <dbReference type="ARBA" id="ARBA00022741"/>
    </source>
</evidence>
<feature type="transmembrane region" description="Helical" evidence="11">
    <location>
        <begin position="281"/>
        <end position="306"/>
    </location>
</feature>
<evidence type="ECO:0000256" key="2">
    <source>
        <dbReference type="ARBA" id="ARBA00022475"/>
    </source>
</evidence>
<dbReference type="GO" id="GO:0004672">
    <property type="term" value="F:protein kinase activity"/>
    <property type="evidence" value="ECO:0007669"/>
    <property type="project" value="InterPro"/>
</dbReference>
<keyword evidence="3 11" id="KW-0812">Transmembrane</keyword>
<dbReference type="Gene3D" id="3.30.200.20">
    <property type="entry name" value="Phosphorylase Kinase, domain 1"/>
    <property type="match status" value="1"/>
</dbReference>
<keyword evidence="6" id="KW-0067">ATP-binding</keyword>
<feature type="signal peptide" evidence="12">
    <location>
        <begin position="1"/>
        <end position="39"/>
    </location>
</feature>
<dbReference type="PROSITE" id="PS00108">
    <property type="entry name" value="PROTEIN_KINASE_ST"/>
    <property type="match status" value="1"/>
</dbReference>
<dbReference type="PANTHER" id="PTHR45927:SF6">
    <property type="entry name" value="PROTEIN LYK5"/>
    <property type="match status" value="1"/>
</dbReference>
<dbReference type="InterPro" id="IPR008271">
    <property type="entry name" value="Ser/Thr_kinase_AS"/>
</dbReference>
<reference evidence="16" key="1">
    <citation type="journal article" date="2013" name="Science">
        <title>The Amborella genome and the evolution of flowering plants.</title>
        <authorList>
            <consortium name="Amborella Genome Project"/>
        </authorList>
    </citation>
    <scope>NUCLEOTIDE SEQUENCE [LARGE SCALE GENOMIC DNA]</scope>
</reference>
<evidence type="ECO:0008006" key="17">
    <source>
        <dbReference type="Google" id="ProtNLM"/>
    </source>
</evidence>
<dbReference type="InterPro" id="IPR056562">
    <property type="entry name" value="LysM2_CERK1_LYK3_4_5"/>
</dbReference>
<evidence type="ECO:0000256" key="1">
    <source>
        <dbReference type="ARBA" id="ARBA00004162"/>
    </source>
</evidence>
<evidence type="ECO:0000256" key="11">
    <source>
        <dbReference type="SAM" id="Phobius"/>
    </source>
</evidence>
<keyword evidence="4 12" id="KW-0732">Signal</keyword>
<dbReference type="SUPFAM" id="SSF56112">
    <property type="entry name" value="Protein kinase-like (PK-like)"/>
    <property type="match status" value="1"/>
</dbReference>
<evidence type="ECO:0000256" key="12">
    <source>
        <dbReference type="SAM" id="SignalP"/>
    </source>
</evidence>
<keyword evidence="7 11" id="KW-1133">Transmembrane helix</keyword>
<feature type="domain" description="Protein kinase" evidence="13">
    <location>
        <begin position="337"/>
        <end position="646"/>
    </location>
</feature>
<keyword evidence="16" id="KW-1185">Reference proteome</keyword>
<dbReference type="InterPro" id="IPR018392">
    <property type="entry name" value="LysM"/>
</dbReference>
<keyword evidence="8 11" id="KW-0472">Membrane</keyword>
<dbReference type="HOGENOM" id="CLU_000288_99_1_1"/>
<dbReference type="InterPro" id="IPR011009">
    <property type="entry name" value="Kinase-like_dom_sf"/>
</dbReference>
<evidence type="ECO:0000313" key="16">
    <source>
        <dbReference type="Proteomes" id="UP000017836"/>
    </source>
</evidence>
<accession>W1PTR1</accession>
<keyword evidence="9" id="KW-1015">Disulfide bond</keyword>
<protein>
    <recommendedName>
        <fullName evidence="17">Protein kinase domain-containing protein</fullName>
    </recommendedName>
</protein>
<dbReference type="Gene3D" id="3.10.350.10">
    <property type="entry name" value="LysM domain"/>
    <property type="match status" value="1"/>
</dbReference>
<dbReference type="Pfam" id="PF23446">
    <property type="entry name" value="LysM1_NFP_LYK"/>
    <property type="match status" value="1"/>
</dbReference>
<evidence type="ECO:0000256" key="7">
    <source>
        <dbReference type="ARBA" id="ARBA00022989"/>
    </source>
</evidence>
<sequence>MIEEDHYSEPNHHLLQFTDMSSFLWFFILSFLCLQSTEAQQTYLNNSQFSCRTNISRNLGYTCNGISSCKTFLFFRSQPTFNSPISIAYLLNSDAQEIAEFNGLTDTSTILTDSLVIVPLNCSCSGSFYQHNTSYIIKQHDTYLTIANNTYEGLTTCEALIQQNPYYDSRNLSVNLRFLVPLRCACPSRNQSSNGVNYLVTYIVTWGDYVSLISERFGVDQGSVVYANELSGDMVIYPFTPLLIPLEREPTAALTRSPPPPPSSPPSSSPPPGTKPRSKKWVFVGIGIGAGILVLLLCGLLVWFLARRKRTPMDKKTENLDKNDHTSLPVKKVASDTYSKSDFSEGLYSAVHSVTVYKFEDLQKATNDFSSDYRVKGSVYRATIKGDMAAIKRMSGDASSEISILKTINHSNIVRLSGFCVHQGNTYLVYEFAENGSLSDWVHRERKHGRERFSGLAWKQRVQIAHDIANGLHYLHNYASPGYVHKDIKSSNVVLDGEFRAKIANFGLARTVENQRDSGLVLTRHVSGTQGYLAPEYLEHGLITPKLDVYAFGVVMLELLTGQEAVILEKDEERERDVLLSTVVVPLLERENARENLRSLMDPSLGEDYPLDLALTMAQLAKTCHSQDLGSRPDISDVLLSLSRILSSSLDWDSSDVTNSSSGIYAR</sequence>
<evidence type="ECO:0000256" key="9">
    <source>
        <dbReference type="ARBA" id="ARBA00023157"/>
    </source>
</evidence>
<keyword evidence="5" id="KW-0547">Nucleotide-binding</keyword>
<evidence type="ECO:0000256" key="4">
    <source>
        <dbReference type="ARBA" id="ARBA00022729"/>
    </source>
</evidence>
<feature type="chain" id="PRO_5004807610" description="Protein kinase domain-containing protein" evidence="12">
    <location>
        <begin position="40"/>
        <end position="667"/>
    </location>
</feature>
<dbReference type="Pfam" id="PF00069">
    <property type="entry name" value="Pkinase"/>
    <property type="match status" value="1"/>
</dbReference>
<comment type="subcellular location">
    <subcellularLocation>
        <location evidence="1">Cell membrane</location>
        <topology evidence="1">Single-pass membrane protein</topology>
    </subcellularLocation>
</comment>